<evidence type="ECO:0000313" key="2">
    <source>
        <dbReference type="EMBL" id="MDT0581523.1"/>
    </source>
</evidence>
<evidence type="ECO:0000313" key="3">
    <source>
        <dbReference type="Proteomes" id="UP001249020"/>
    </source>
</evidence>
<dbReference type="AlphaFoldDB" id="A0AAW8QWK1"/>
<keyword evidence="1" id="KW-0812">Transmembrane</keyword>
<reference evidence="2 3" key="1">
    <citation type="submission" date="2023-09" db="EMBL/GenBank/DDBJ databases">
        <authorList>
            <person name="Rey-Velasco X."/>
        </authorList>
    </citation>
    <scope>NUCLEOTIDE SEQUENCE [LARGE SCALE GENOMIC DNA]</scope>
    <source>
        <strain evidence="2 3">W409</strain>
    </source>
</reference>
<keyword evidence="3" id="KW-1185">Reference proteome</keyword>
<name>A0AAW8QWK1_9ALTE</name>
<gene>
    <name evidence="2" type="ORF">RM544_03160</name>
</gene>
<protein>
    <submittedName>
        <fullName evidence="2">Uncharacterized protein</fullName>
    </submittedName>
</protein>
<accession>A0AAW8QWK1</accession>
<sequence>MKTEIKDKIKSNFSTKEIIGISAVFFFMFAMIIGQLVYQSIKRNSVKSFETAGVAISAEVVKKPLGAKQTRIVTSTGTYFVKDIAVLITGNEMIVEHRYNGESALCDKQTQKCVWLIRP</sequence>
<evidence type="ECO:0000256" key="1">
    <source>
        <dbReference type="SAM" id="Phobius"/>
    </source>
</evidence>
<dbReference type="RefSeq" id="WP_311360316.1">
    <property type="nucleotide sequence ID" value="NZ_JAVRIE010000001.1"/>
</dbReference>
<comment type="caution">
    <text evidence="2">The sequence shown here is derived from an EMBL/GenBank/DDBJ whole genome shotgun (WGS) entry which is preliminary data.</text>
</comment>
<keyword evidence="1" id="KW-1133">Transmembrane helix</keyword>
<dbReference type="Proteomes" id="UP001249020">
    <property type="component" value="Unassembled WGS sequence"/>
</dbReference>
<organism evidence="2 3">
    <name type="scientific">Brumicola blandensis</name>
    <dbReference type="NCBI Taxonomy" id="3075611"/>
    <lineage>
        <taxon>Bacteria</taxon>
        <taxon>Pseudomonadati</taxon>
        <taxon>Pseudomonadota</taxon>
        <taxon>Gammaproteobacteria</taxon>
        <taxon>Alteromonadales</taxon>
        <taxon>Alteromonadaceae</taxon>
        <taxon>Brumicola</taxon>
    </lineage>
</organism>
<proteinExistence type="predicted"/>
<dbReference type="EMBL" id="JAVRIE010000001">
    <property type="protein sequence ID" value="MDT0581523.1"/>
    <property type="molecule type" value="Genomic_DNA"/>
</dbReference>
<feature type="transmembrane region" description="Helical" evidence="1">
    <location>
        <begin position="18"/>
        <end position="38"/>
    </location>
</feature>
<keyword evidence="1" id="KW-0472">Membrane</keyword>